<accession>A0A3P1ZY47</accession>
<gene>
    <name evidence="2" type="ORF">EII33_12600</name>
</gene>
<dbReference type="EMBL" id="RQYF01000091">
    <property type="protein sequence ID" value="RRD88054.1"/>
    <property type="molecule type" value="Genomic_DNA"/>
</dbReference>
<dbReference type="RefSeq" id="WP_125240006.1">
    <property type="nucleotide sequence ID" value="NZ_JBGXUA010000124.1"/>
</dbReference>
<name>A0A3P1ZY47_9BACE</name>
<evidence type="ECO:0000313" key="2">
    <source>
        <dbReference type="EMBL" id="RRD88054.1"/>
    </source>
</evidence>
<dbReference type="Pfam" id="PF13884">
    <property type="entry name" value="Peptidase_S74"/>
    <property type="match status" value="1"/>
</dbReference>
<evidence type="ECO:0000259" key="1">
    <source>
        <dbReference type="PROSITE" id="PS51688"/>
    </source>
</evidence>
<dbReference type="AlphaFoldDB" id="A0A3P1ZY47"/>
<comment type="caution">
    <text evidence="2">The sequence shown here is derived from an EMBL/GenBank/DDBJ whole genome shotgun (WGS) entry which is preliminary data.</text>
</comment>
<proteinExistence type="predicted"/>
<sequence>MKTNLFNKIGLSIVLMVLSAFLFSKSYSQIRYNSNGKLTIGNTQPYEFYSQTVEGSGMYFTCFTNKFLQLDVSPAAPRIAGTGNQIVFYNTKTSAFNSIQVANVYNYSDVKAKTNIRPSVYGLNTISLLRPVTYQFVGEKEMGRSSNLEIGLIAQEVEKVLPSIVYTDDEGKKLINYVALIPVLIESIKTLQTEVNELKKSVK</sequence>
<dbReference type="PROSITE" id="PS51688">
    <property type="entry name" value="ICA"/>
    <property type="match status" value="1"/>
</dbReference>
<protein>
    <submittedName>
        <fullName evidence="2">Tail fiber domain-containing protein</fullName>
    </submittedName>
</protein>
<reference evidence="2 3" key="1">
    <citation type="submission" date="2018-11" db="EMBL/GenBank/DDBJ databases">
        <title>Genomes From Bacteria Associated with the Canine Oral Cavity: a Test Case for Automated Genome-Based Taxonomic Assignment.</title>
        <authorList>
            <person name="Coil D.A."/>
            <person name="Jospin G."/>
            <person name="Darling A.E."/>
            <person name="Wallis C."/>
            <person name="Davis I.J."/>
            <person name="Harris S."/>
            <person name="Eisen J.A."/>
            <person name="Holcombe L.J."/>
            <person name="O'Flynn C."/>
        </authorList>
    </citation>
    <scope>NUCLEOTIDE SEQUENCE [LARGE SCALE GENOMIC DNA]</scope>
    <source>
        <strain evidence="2 3">OH1047_COT-310</strain>
    </source>
</reference>
<dbReference type="Proteomes" id="UP000279562">
    <property type="component" value="Unassembled WGS sequence"/>
</dbReference>
<feature type="domain" description="Peptidase S74" evidence="1">
    <location>
        <begin position="108"/>
        <end position="202"/>
    </location>
</feature>
<dbReference type="InterPro" id="IPR030392">
    <property type="entry name" value="S74_ICA"/>
</dbReference>
<evidence type="ECO:0000313" key="3">
    <source>
        <dbReference type="Proteomes" id="UP000279562"/>
    </source>
</evidence>
<keyword evidence="3" id="KW-1185">Reference proteome</keyword>
<organism evidence="2 3">
    <name type="scientific">Prevotella heparinolytica</name>
    <dbReference type="NCBI Taxonomy" id="28113"/>
    <lineage>
        <taxon>Bacteria</taxon>
        <taxon>Pseudomonadati</taxon>
        <taxon>Bacteroidota</taxon>
        <taxon>Bacteroidia</taxon>
        <taxon>Bacteroidales</taxon>
        <taxon>Bacteroidaceae</taxon>
        <taxon>Bacteroides</taxon>
    </lineage>
</organism>